<dbReference type="InterPro" id="IPR009078">
    <property type="entry name" value="Ferritin-like_SF"/>
</dbReference>
<dbReference type="InterPro" id="IPR012347">
    <property type="entry name" value="Ferritin-like"/>
</dbReference>
<evidence type="ECO:0000313" key="1">
    <source>
        <dbReference type="EMBL" id="SUS08591.1"/>
    </source>
</evidence>
<sequence length="232" mass="25763">MPSTMPSAKRSPSSAFEDPWSLSEIEQRSADLVAPVRNVLTALCRQPAQHARFLNTLSMMEHIGSRKIMTSQSKGPLGCEVLKHLCEEARHAFFFKRQAEKIAGRPLDYSAETTIAAGPAQMYFGRLDAAIGRSLAGSQHSDAPYLFVSLIIELRAIWAYEIYHQVLNAEAPAVSLKSLLAEEEHHLPQMVERLTQLGEDMKGRVPAFAATEDRLFRGLWRAVEAAVPPTVH</sequence>
<proteinExistence type="predicted"/>
<dbReference type="AlphaFoldDB" id="A0A380TLH9"/>
<gene>
    <name evidence="1" type="ORF">DF3PB_770003</name>
</gene>
<dbReference type="SUPFAM" id="SSF47240">
    <property type="entry name" value="Ferritin-like"/>
    <property type="match status" value="1"/>
</dbReference>
<reference evidence="1" key="1">
    <citation type="submission" date="2018-07" db="EMBL/GenBank/DDBJ databases">
        <authorList>
            <person name="Quirk P.G."/>
            <person name="Krulwich T.A."/>
        </authorList>
    </citation>
    <scope>NUCLEOTIDE SEQUENCE</scope>
</reference>
<dbReference type="Gene3D" id="1.20.1260.10">
    <property type="match status" value="1"/>
</dbReference>
<dbReference type="EMBL" id="UIDG01000631">
    <property type="protein sequence ID" value="SUS08591.1"/>
    <property type="molecule type" value="Genomic_DNA"/>
</dbReference>
<protein>
    <recommendedName>
        <fullName evidence="2">Ferritin-like domain-containing protein</fullName>
    </recommendedName>
</protein>
<accession>A0A380TLH9</accession>
<name>A0A380TLH9_9ZZZZ</name>
<evidence type="ECO:0008006" key="2">
    <source>
        <dbReference type="Google" id="ProtNLM"/>
    </source>
</evidence>
<organism evidence="1">
    <name type="scientific">metagenome</name>
    <dbReference type="NCBI Taxonomy" id="256318"/>
    <lineage>
        <taxon>unclassified sequences</taxon>
        <taxon>metagenomes</taxon>
    </lineage>
</organism>